<proteinExistence type="predicted"/>
<feature type="compositionally biased region" description="Basic and acidic residues" evidence="8">
    <location>
        <begin position="24"/>
        <end position="33"/>
    </location>
</feature>
<accession>A0A7M4DZK9</accession>
<evidence type="ECO:0000256" key="4">
    <source>
        <dbReference type="ARBA" id="ARBA00022771"/>
    </source>
</evidence>
<reference evidence="10" key="2">
    <citation type="submission" date="2025-09" db="UniProtKB">
        <authorList>
            <consortium name="Ensembl"/>
        </authorList>
    </citation>
    <scope>IDENTIFICATION</scope>
</reference>
<dbReference type="Pfam" id="PF00096">
    <property type="entry name" value="zf-C2H2"/>
    <property type="match status" value="2"/>
</dbReference>
<dbReference type="FunFam" id="3.30.160.60:FF:002343">
    <property type="entry name" value="Zinc finger protein 33A"/>
    <property type="match status" value="1"/>
</dbReference>
<evidence type="ECO:0000256" key="8">
    <source>
        <dbReference type="SAM" id="MobiDB-lite"/>
    </source>
</evidence>
<dbReference type="InterPro" id="IPR013087">
    <property type="entry name" value="Znf_C2H2_type"/>
</dbReference>
<dbReference type="OMA" id="IIHHPAE"/>
<feature type="domain" description="C2H2-type" evidence="9">
    <location>
        <begin position="40"/>
        <end position="67"/>
    </location>
</feature>
<name>A0A7M4DZK9_CROPO</name>
<dbReference type="PANTHER" id="PTHR16515">
    <property type="entry name" value="PR DOMAIN ZINC FINGER PROTEIN"/>
    <property type="match status" value="1"/>
</dbReference>
<dbReference type="SUPFAM" id="SSF57667">
    <property type="entry name" value="beta-beta-alpha zinc fingers"/>
    <property type="match status" value="1"/>
</dbReference>
<evidence type="ECO:0000256" key="5">
    <source>
        <dbReference type="ARBA" id="ARBA00022833"/>
    </source>
</evidence>
<evidence type="ECO:0000256" key="1">
    <source>
        <dbReference type="ARBA" id="ARBA00004123"/>
    </source>
</evidence>
<organism evidence="10 11">
    <name type="scientific">Crocodylus porosus</name>
    <name type="common">Saltwater crocodile</name>
    <name type="synonym">Estuarine crocodile</name>
    <dbReference type="NCBI Taxonomy" id="8502"/>
    <lineage>
        <taxon>Eukaryota</taxon>
        <taxon>Metazoa</taxon>
        <taxon>Chordata</taxon>
        <taxon>Craniata</taxon>
        <taxon>Vertebrata</taxon>
        <taxon>Euteleostomi</taxon>
        <taxon>Archelosauria</taxon>
        <taxon>Archosauria</taxon>
        <taxon>Crocodylia</taxon>
        <taxon>Longirostres</taxon>
        <taxon>Crocodylidae</taxon>
        <taxon>Crocodylus</taxon>
    </lineage>
</organism>
<dbReference type="PROSITE" id="PS50157">
    <property type="entry name" value="ZINC_FINGER_C2H2_2"/>
    <property type="match status" value="1"/>
</dbReference>
<keyword evidence="2" id="KW-0479">Metal-binding</keyword>
<dbReference type="SMART" id="SM00355">
    <property type="entry name" value="ZnF_C2H2"/>
    <property type="match status" value="2"/>
</dbReference>
<keyword evidence="11" id="KW-1185">Reference proteome</keyword>
<keyword evidence="6" id="KW-0539">Nucleus</keyword>
<keyword evidence="5" id="KW-0862">Zinc</keyword>
<dbReference type="InterPro" id="IPR050331">
    <property type="entry name" value="Zinc_finger"/>
</dbReference>
<sequence>MTQMDPAPSGGGERAAAGEEESPGEERALVIHSQAEEQEYKCPLCGERFQQQPSLTRHQKLHAAERAYICPECGKRRFSQKGMLEGHQCSHLPAPTLT</sequence>
<dbReference type="Proteomes" id="UP000594220">
    <property type="component" value="Unplaced"/>
</dbReference>
<dbReference type="PROSITE" id="PS00028">
    <property type="entry name" value="ZINC_FINGER_C2H2_1"/>
    <property type="match status" value="1"/>
</dbReference>
<dbReference type="GeneTree" id="ENSGT01140000283211"/>
<dbReference type="GO" id="GO:0008270">
    <property type="term" value="F:zinc ion binding"/>
    <property type="evidence" value="ECO:0007669"/>
    <property type="project" value="UniProtKB-KW"/>
</dbReference>
<comment type="subcellular location">
    <subcellularLocation>
        <location evidence="1">Nucleus</location>
    </subcellularLocation>
</comment>
<dbReference type="GO" id="GO:0010468">
    <property type="term" value="P:regulation of gene expression"/>
    <property type="evidence" value="ECO:0007669"/>
    <property type="project" value="TreeGrafter"/>
</dbReference>
<evidence type="ECO:0000313" key="11">
    <source>
        <dbReference type="Proteomes" id="UP000594220"/>
    </source>
</evidence>
<evidence type="ECO:0000256" key="2">
    <source>
        <dbReference type="ARBA" id="ARBA00022723"/>
    </source>
</evidence>
<evidence type="ECO:0000256" key="7">
    <source>
        <dbReference type="PROSITE-ProRule" id="PRU00042"/>
    </source>
</evidence>
<dbReference type="Ensembl" id="ENSCPRT00005002542.1">
    <property type="protein sequence ID" value="ENSCPRP00005002168.1"/>
    <property type="gene ID" value="ENSCPRG00005001599.1"/>
</dbReference>
<dbReference type="Gene3D" id="3.30.160.60">
    <property type="entry name" value="Classic Zinc Finger"/>
    <property type="match status" value="2"/>
</dbReference>
<evidence type="ECO:0000256" key="3">
    <source>
        <dbReference type="ARBA" id="ARBA00022737"/>
    </source>
</evidence>
<dbReference type="PANTHER" id="PTHR16515:SF66">
    <property type="entry name" value="C2H2-TYPE DOMAIN-CONTAINING PROTEIN"/>
    <property type="match status" value="1"/>
</dbReference>
<protein>
    <recommendedName>
        <fullName evidence="9">C2H2-type domain-containing protein</fullName>
    </recommendedName>
</protein>
<keyword evidence="3" id="KW-0677">Repeat</keyword>
<dbReference type="AlphaFoldDB" id="A0A7M4DZK9"/>
<keyword evidence="4 7" id="KW-0863">Zinc-finger</keyword>
<reference evidence="10" key="1">
    <citation type="submission" date="2025-08" db="UniProtKB">
        <authorList>
            <consortium name="Ensembl"/>
        </authorList>
    </citation>
    <scope>IDENTIFICATION</scope>
</reference>
<feature type="region of interest" description="Disordered" evidence="8">
    <location>
        <begin position="1"/>
        <end position="33"/>
    </location>
</feature>
<evidence type="ECO:0000313" key="10">
    <source>
        <dbReference type="Ensembl" id="ENSCPRP00005002168.1"/>
    </source>
</evidence>
<evidence type="ECO:0000256" key="6">
    <source>
        <dbReference type="ARBA" id="ARBA00023242"/>
    </source>
</evidence>
<evidence type="ECO:0000259" key="9">
    <source>
        <dbReference type="PROSITE" id="PS50157"/>
    </source>
</evidence>
<dbReference type="GO" id="GO:0005634">
    <property type="term" value="C:nucleus"/>
    <property type="evidence" value="ECO:0007669"/>
    <property type="project" value="UniProtKB-SubCell"/>
</dbReference>
<dbReference type="InterPro" id="IPR036236">
    <property type="entry name" value="Znf_C2H2_sf"/>
</dbReference>